<dbReference type="InterPro" id="IPR045781">
    <property type="entry name" value="SxtJ"/>
</dbReference>
<evidence type="ECO:0008006" key="3">
    <source>
        <dbReference type="Google" id="ProtNLM"/>
    </source>
</evidence>
<dbReference type="EMBL" id="UINC01039258">
    <property type="protein sequence ID" value="SVB37482.1"/>
    <property type="molecule type" value="Genomic_DNA"/>
</dbReference>
<keyword evidence="1" id="KW-1133">Transmembrane helix</keyword>
<feature type="transmembrane region" description="Helical" evidence="1">
    <location>
        <begin position="38"/>
        <end position="60"/>
    </location>
</feature>
<name>A0A382DHF7_9ZZZZ</name>
<accession>A0A382DHF7</accession>
<feature type="transmembrane region" description="Helical" evidence="1">
    <location>
        <begin position="80"/>
        <end position="100"/>
    </location>
</feature>
<feature type="transmembrane region" description="Helical" evidence="1">
    <location>
        <begin position="12"/>
        <end position="31"/>
    </location>
</feature>
<organism evidence="2">
    <name type="scientific">marine metagenome</name>
    <dbReference type="NCBI Taxonomy" id="408172"/>
    <lineage>
        <taxon>unclassified sequences</taxon>
        <taxon>metagenomes</taxon>
        <taxon>ecological metagenomes</taxon>
    </lineage>
</organism>
<dbReference type="Pfam" id="PF19588">
    <property type="entry name" value="SxtJ"/>
    <property type="match status" value="1"/>
</dbReference>
<keyword evidence="1" id="KW-0812">Transmembrane</keyword>
<sequence>MSQPVPTEKQLRQYGLMMAGMLSFFVALFFYKAWHTAGMALAVWVLFFLTLGLLAPIRLAPVYRAWMKFAEVIGNFNFKLILGLIYFVMFVPIRVLASFFREDPLTRKIEPEKETYWHDCKPRSQDPKRFEQQF</sequence>
<evidence type="ECO:0000313" key="2">
    <source>
        <dbReference type="EMBL" id="SVB37482.1"/>
    </source>
</evidence>
<protein>
    <recommendedName>
        <fullName evidence="3">SxtJ</fullName>
    </recommendedName>
</protein>
<keyword evidence="1" id="KW-0472">Membrane</keyword>
<reference evidence="2" key="1">
    <citation type="submission" date="2018-05" db="EMBL/GenBank/DDBJ databases">
        <authorList>
            <person name="Lanie J.A."/>
            <person name="Ng W.-L."/>
            <person name="Kazmierczak K.M."/>
            <person name="Andrzejewski T.M."/>
            <person name="Davidsen T.M."/>
            <person name="Wayne K.J."/>
            <person name="Tettelin H."/>
            <person name="Glass J.I."/>
            <person name="Rusch D."/>
            <person name="Podicherti R."/>
            <person name="Tsui H.-C.T."/>
            <person name="Winkler M.E."/>
        </authorList>
    </citation>
    <scope>NUCLEOTIDE SEQUENCE</scope>
</reference>
<dbReference type="AlphaFoldDB" id="A0A382DHF7"/>
<evidence type="ECO:0000256" key="1">
    <source>
        <dbReference type="SAM" id="Phobius"/>
    </source>
</evidence>
<proteinExistence type="predicted"/>
<gene>
    <name evidence="2" type="ORF">METZ01_LOCUS190336</name>
</gene>